<dbReference type="InterPro" id="IPR002737">
    <property type="entry name" value="MEMO1_fam"/>
</dbReference>
<organism evidence="3 4">
    <name type="scientific">Allochromatium palmeri</name>
    <dbReference type="NCBI Taxonomy" id="231048"/>
    <lineage>
        <taxon>Bacteria</taxon>
        <taxon>Pseudomonadati</taxon>
        <taxon>Pseudomonadota</taxon>
        <taxon>Gammaproteobacteria</taxon>
        <taxon>Chromatiales</taxon>
        <taxon>Chromatiaceae</taxon>
        <taxon>Allochromatium</taxon>
    </lineage>
</organism>
<comment type="similarity">
    <text evidence="1 2">Belongs to the MEMO1 family.</text>
</comment>
<accession>A0A6N8EA03</accession>
<dbReference type="Gene3D" id="3.40.830.10">
    <property type="entry name" value="LigB-like"/>
    <property type="match status" value="1"/>
</dbReference>
<dbReference type="CDD" id="cd07361">
    <property type="entry name" value="MEMO_like"/>
    <property type="match status" value="1"/>
</dbReference>
<dbReference type="NCBIfam" id="TIGR04336">
    <property type="entry name" value="AmmeMemoSam_B"/>
    <property type="match status" value="1"/>
</dbReference>
<dbReference type="RefSeq" id="WP_155448727.1">
    <property type="nucleotide sequence ID" value="NZ_WNKT01000004.1"/>
</dbReference>
<gene>
    <name evidence="3" type="primary">amrB</name>
    <name evidence="3" type="ORF">GJ668_03445</name>
</gene>
<evidence type="ECO:0000256" key="2">
    <source>
        <dbReference type="HAMAP-Rule" id="MF_00055"/>
    </source>
</evidence>
<dbReference type="AlphaFoldDB" id="A0A6N8EA03"/>
<evidence type="ECO:0000256" key="1">
    <source>
        <dbReference type="ARBA" id="ARBA00006315"/>
    </source>
</evidence>
<evidence type="ECO:0000313" key="4">
    <source>
        <dbReference type="Proteomes" id="UP000434044"/>
    </source>
</evidence>
<dbReference type="PANTHER" id="PTHR11060">
    <property type="entry name" value="PROTEIN MEMO1"/>
    <property type="match status" value="1"/>
</dbReference>
<keyword evidence="4" id="KW-1185">Reference proteome</keyword>
<sequence length="267" mass="28639">MPTIRQPAVADRFYPGDPAELRRMLDALLAEPHPSTSFQPGTIPPKALIVPHAGYIYSGPIAATAYATLAAVRGQIQRVVLLGPSHRLPFVGLAASSADVFATPLGPIPIDQAAVERALTLPQVQRLDAAHAQEHSLEVQLPFLQQVLDDFTLVPLVVGEATPESVAEVLDLLWGGPETLIVVSSDLTHYLDYRTAQRIDAATSEAIEALRPESIGYDQACGRAPLNGLLTLARRRGLRAETLDLRNSGDTAGSRDQVVGYGAYAFH</sequence>
<dbReference type="HAMAP" id="MF_00055">
    <property type="entry name" value="MEMO1"/>
    <property type="match status" value="1"/>
</dbReference>
<reference evidence="3 4" key="1">
    <citation type="submission" date="2019-11" db="EMBL/GenBank/DDBJ databases">
        <title>Whole-genome sequence of the anaerobic purple sulfur bacterium Allochromatium palmeri DSM 15591.</title>
        <authorList>
            <person name="Kyndt J.A."/>
            <person name="Meyer T.E."/>
        </authorList>
    </citation>
    <scope>NUCLEOTIDE SEQUENCE [LARGE SCALE GENOMIC DNA]</scope>
    <source>
        <strain evidence="3 4">DSM 15591</strain>
    </source>
</reference>
<dbReference type="Pfam" id="PF01875">
    <property type="entry name" value="Memo"/>
    <property type="match status" value="1"/>
</dbReference>
<protein>
    <recommendedName>
        <fullName evidence="2">MEMO1 family protein GJ668_03445</fullName>
    </recommendedName>
</protein>
<proteinExistence type="inferred from homology"/>
<name>A0A6N8EA03_9GAMM</name>
<evidence type="ECO:0000313" key="3">
    <source>
        <dbReference type="EMBL" id="MTW20148.1"/>
    </source>
</evidence>
<dbReference type="OrthoDB" id="9782820at2"/>
<dbReference type="Proteomes" id="UP000434044">
    <property type="component" value="Unassembled WGS sequence"/>
</dbReference>
<dbReference type="PANTHER" id="PTHR11060:SF0">
    <property type="entry name" value="PROTEIN MEMO1"/>
    <property type="match status" value="1"/>
</dbReference>
<comment type="caution">
    <text evidence="3">The sequence shown here is derived from an EMBL/GenBank/DDBJ whole genome shotgun (WGS) entry which is preliminary data.</text>
</comment>
<dbReference type="EMBL" id="WNKT01000004">
    <property type="protein sequence ID" value="MTW20148.1"/>
    <property type="molecule type" value="Genomic_DNA"/>
</dbReference>